<accession>A0AA38LW88</accession>
<evidence type="ECO:0000256" key="9">
    <source>
        <dbReference type="ARBA" id="ARBA00022963"/>
    </source>
</evidence>
<dbReference type="RefSeq" id="XP_052947155.1">
    <property type="nucleotide sequence ID" value="XM_053086779.1"/>
</dbReference>
<comment type="cofactor">
    <cofactor evidence="1">
        <name>Ca(2+)</name>
        <dbReference type="ChEBI" id="CHEBI:29108"/>
    </cofactor>
</comment>
<evidence type="ECO:0000256" key="14">
    <source>
        <dbReference type="ARBA" id="ARBA00026104"/>
    </source>
</evidence>
<evidence type="ECO:0000313" key="17">
    <source>
        <dbReference type="Proteomes" id="UP001164286"/>
    </source>
</evidence>
<dbReference type="GO" id="GO:0016298">
    <property type="term" value="F:lipase activity"/>
    <property type="evidence" value="ECO:0007669"/>
    <property type="project" value="TreeGrafter"/>
</dbReference>
<keyword evidence="12" id="KW-0472">Membrane</keyword>
<dbReference type="Pfam" id="PF01764">
    <property type="entry name" value="Lipase_3"/>
    <property type="match status" value="1"/>
</dbReference>
<keyword evidence="6" id="KW-0479">Metal-binding</keyword>
<keyword evidence="17" id="KW-1185">Reference proteome</keyword>
<dbReference type="CDD" id="cd00519">
    <property type="entry name" value="Lipase_3"/>
    <property type="match status" value="1"/>
</dbReference>
<dbReference type="Gene3D" id="3.40.50.1820">
    <property type="entry name" value="alpha/beta hydrolase"/>
    <property type="match status" value="1"/>
</dbReference>
<name>A0AA38LW88_9TREE</name>
<dbReference type="InterPro" id="IPR029058">
    <property type="entry name" value="AB_hydrolase_fold"/>
</dbReference>
<dbReference type="GO" id="GO:0019369">
    <property type="term" value="P:arachidonate metabolic process"/>
    <property type="evidence" value="ECO:0007669"/>
    <property type="project" value="TreeGrafter"/>
</dbReference>
<dbReference type="GO" id="GO:0046340">
    <property type="term" value="P:diacylglycerol catabolic process"/>
    <property type="evidence" value="ECO:0007669"/>
    <property type="project" value="TreeGrafter"/>
</dbReference>
<feature type="domain" description="Fungal lipase-type" evidence="15">
    <location>
        <begin position="355"/>
        <end position="514"/>
    </location>
</feature>
<dbReference type="AlphaFoldDB" id="A0AA38LW88"/>
<comment type="caution">
    <text evidence="16">The sequence shown here is derived from an EMBL/GenBank/DDBJ whole genome shotgun (WGS) entry which is preliminary data.</text>
</comment>
<keyword evidence="8" id="KW-0106">Calcium</keyword>
<keyword evidence="9" id="KW-0442">Lipid degradation</keyword>
<evidence type="ECO:0000256" key="10">
    <source>
        <dbReference type="ARBA" id="ARBA00022989"/>
    </source>
</evidence>
<dbReference type="InterPro" id="IPR002921">
    <property type="entry name" value="Fungal_lipase-type"/>
</dbReference>
<dbReference type="PANTHER" id="PTHR45792">
    <property type="entry name" value="DIACYLGLYCEROL LIPASE HOMOLOG-RELATED"/>
    <property type="match status" value="1"/>
</dbReference>
<evidence type="ECO:0000256" key="4">
    <source>
        <dbReference type="ARBA" id="ARBA00022553"/>
    </source>
</evidence>
<keyword evidence="3" id="KW-1003">Cell membrane</keyword>
<keyword evidence="11" id="KW-0443">Lipid metabolism</keyword>
<dbReference type="GO" id="GO:0005886">
    <property type="term" value="C:plasma membrane"/>
    <property type="evidence" value="ECO:0007669"/>
    <property type="project" value="UniProtKB-SubCell"/>
</dbReference>
<dbReference type="SUPFAM" id="SSF53474">
    <property type="entry name" value="alpha/beta-Hydrolases"/>
    <property type="match status" value="1"/>
</dbReference>
<gene>
    <name evidence="16" type="ORF">MKK02DRAFT_23758</name>
</gene>
<evidence type="ECO:0000259" key="15">
    <source>
        <dbReference type="Pfam" id="PF01764"/>
    </source>
</evidence>
<evidence type="ECO:0000256" key="3">
    <source>
        <dbReference type="ARBA" id="ARBA00022475"/>
    </source>
</evidence>
<dbReference type="Proteomes" id="UP001164286">
    <property type="component" value="Unassembled WGS sequence"/>
</dbReference>
<evidence type="ECO:0000256" key="11">
    <source>
        <dbReference type="ARBA" id="ARBA00023098"/>
    </source>
</evidence>
<comment type="catalytic activity">
    <reaction evidence="13">
        <text>a 1,2-diacyl-sn-glycerol + H2O = a 2-acylglycerol + a fatty acid + H(+)</text>
        <dbReference type="Rhea" id="RHEA:33275"/>
        <dbReference type="ChEBI" id="CHEBI:15377"/>
        <dbReference type="ChEBI" id="CHEBI:15378"/>
        <dbReference type="ChEBI" id="CHEBI:17389"/>
        <dbReference type="ChEBI" id="CHEBI:17815"/>
        <dbReference type="ChEBI" id="CHEBI:28868"/>
        <dbReference type="EC" id="3.1.1.116"/>
    </reaction>
    <physiologicalReaction direction="left-to-right" evidence="13">
        <dbReference type="Rhea" id="RHEA:33276"/>
    </physiologicalReaction>
</comment>
<evidence type="ECO:0000256" key="6">
    <source>
        <dbReference type="ARBA" id="ARBA00022723"/>
    </source>
</evidence>
<evidence type="ECO:0000256" key="13">
    <source>
        <dbReference type="ARBA" id="ARBA00024531"/>
    </source>
</evidence>
<evidence type="ECO:0000256" key="7">
    <source>
        <dbReference type="ARBA" id="ARBA00022801"/>
    </source>
</evidence>
<dbReference type="GeneID" id="77725980"/>
<dbReference type="EMBL" id="JAKWFO010000004">
    <property type="protein sequence ID" value="KAI9637378.1"/>
    <property type="molecule type" value="Genomic_DNA"/>
</dbReference>
<evidence type="ECO:0000256" key="5">
    <source>
        <dbReference type="ARBA" id="ARBA00022692"/>
    </source>
</evidence>
<sequence length="641" mass="69747">MASATEEAPAAVAEPSDPCQGALAPVAPPDNVLCLARHSTDLNVDLAHLPTILSPELAAIITSFAVSTRVSLRVAVYFIESLLDVSQFSTRVSLSYARRFLISALSFARHAHTYPLNTHIILPASTDAFLLTLDKYTSMGIHIVQHTFSLVELFAMSGFYLTASAVQTAHHAAQESVTLLDGLFGSTQSSRALAAIIEMVRRELDMEGRVKGKKGKSKKMGLLGGLGMLTKAITAFACLQITTWERTRGKQKMIESDGCFPQRHLLHNLHRFMKYSSAAYGQLFLRVFGTDTSDYAFPSTAQHHSDSWAFAQYTGIPIECLLLCSYVDTSPMFDGHKAPPLVHFVAVDHAAEAIVLTCRGTLGLSDILVDLTCAYRTINVNQAARDGEYYVHEGMYEAALGLCAQDSRVHRTVASALAQYPTYGLVICGHSLGGGVAALLALLTAIPATSYTTTAPAHPSGAFVTSPASGLPPGRPIHCYAYGPPAVMSPDLARYTEGLVSSIVQDSDLIPCLSLGTLRDLKNIAVTMSEEQGLAEEVFSRVSPPSVVELTGRCLADWLVALVSTLRADMHNDKLYPPGIVYVMVRCQTDRQVLRRCTSVEERFREPIFARTMLNDHLPSNYERSTRLLLKGMLQEEEEAC</sequence>
<evidence type="ECO:0000256" key="2">
    <source>
        <dbReference type="ARBA" id="ARBA00004651"/>
    </source>
</evidence>
<keyword evidence="7 16" id="KW-0378">Hydrolase</keyword>
<comment type="subcellular location">
    <subcellularLocation>
        <location evidence="2">Cell membrane</location>
        <topology evidence="2">Multi-pass membrane protein</topology>
    </subcellularLocation>
</comment>
<evidence type="ECO:0000256" key="12">
    <source>
        <dbReference type="ARBA" id="ARBA00023136"/>
    </source>
</evidence>
<evidence type="ECO:0000313" key="16">
    <source>
        <dbReference type="EMBL" id="KAI9637378.1"/>
    </source>
</evidence>
<evidence type="ECO:0000256" key="8">
    <source>
        <dbReference type="ARBA" id="ARBA00022837"/>
    </source>
</evidence>
<keyword evidence="5" id="KW-0812">Transmembrane</keyword>
<organism evidence="16 17">
    <name type="scientific">Dioszegia hungarica</name>
    <dbReference type="NCBI Taxonomy" id="4972"/>
    <lineage>
        <taxon>Eukaryota</taxon>
        <taxon>Fungi</taxon>
        <taxon>Dikarya</taxon>
        <taxon>Basidiomycota</taxon>
        <taxon>Agaricomycotina</taxon>
        <taxon>Tremellomycetes</taxon>
        <taxon>Tremellales</taxon>
        <taxon>Bulleribasidiaceae</taxon>
        <taxon>Dioszegia</taxon>
    </lineage>
</organism>
<dbReference type="InterPro" id="IPR052214">
    <property type="entry name" value="DAG_Lipase-Related"/>
</dbReference>
<protein>
    <recommendedName>
        <fullName evidence="14">sn-1-specific diacylglycerol lipase</fullName>
        <ecNumber evidence="14">3.1.1.116</ecNumber>
    </recommendedName>
</protein>
<dbReference type="GO" id="GO:0046872">
    <property type="term" value="F:metal ion binding"/>
    <property type="evidence" value="ECO:0007669"/>
    <property type="project" value="UniProtKB-KW"/>
</dbReference>
<proteinExistence type="predicted"/>
<reference evidence="16" key="1">
    <citation type="journal article" date="2022" name="G3 (Bethesda)">
        <title>High quality genome of the basidiomycete yeast Dioszegia hungarica PDD-24b-2 isolated from cloud water.</title>
        <authorList>
            <person name="Jarrige D."/>
            <person name="Haridas S."/>
            <person name="Bleykasten-Grosshans C."/>
            <person name="Joly M."/>
            <person name="Nadalig T."/>
            <person name="Sancelme M."/>
            <person name="Vuilleumier S."/>
            <person name="Grigoriev I.V."/>
            <person name="Amato P."/>
            <person name="Bringel F."/>
        </authorList>
    </citation>
    <scope>NUCLEOTIDE SEQUENCE</scope>
    <source>
        <strain evidence="16">PDD-24b-2</strain>
    </source>
</reference>
<dbReference type="EC" id="3.1.1.116" evidence="14"/>
<dbReference type="PANTHER" id="PTHR45792:SF7">
    <property type="entry name" value="PUTATIVE (AFU_ORTHOLOGUE AFUA_6G02710)-RELATED"/>
    <property type="match status" value="1"/>
</dbReference>
<keyword evidence="10" id="KW-1133">Transmembrane helix</keyword>
<keyword evidence="4" id="KW-0597">Phosphoprotein</keyword>
<evidence type="ECO:0000256" key="1">
    <source>
        <dbReference type="ARBA" id="ARBA00001913"/>
    </source>
</evidence>